<evidence type="ECO:0000313" key="2">
    <source>
        <dbReference type="Proteomes" id="UP000784294"/>
    </source>
</evidence>
<comment type="caution">
    <text evidence="1">The sequence shown here is derived from an EMBL/GenBank/DDBJ whole genome shotgun (WGS) entry which is preliminary data.</text>
</comment>
<proteinExistence type="predicted"/>
<keyword evidence="2" id="KW-1185">Reference proteome</keyword>
<reference evidence="1" key="1">
    <citation type="submission" date="2018-11" db="EMBL/GenBank/DDBJ databases">
        <authorList>
            <consortium name="Pathogen Informatics"/>
        </authorList>
    </citation>
    <scope>NUCLEOTIDE SEQUENCE</scope>
</reference>
<protein>
    <submittedName>
        <fullName evidence="1">Uncharacterized protein</fullName>
    </submittedName>
</protein>
<dbReference type="AlphaFoldDB" id="A0A3S5CIG8"/>
<name>A0A3S5CIG8_9PLAT</name>
<sequence length="90" mass="10297">MRSCLANQGSVPYRFWQRRGRHVGSVSSERRLATCLCLLWLYFCPAFRLALSGFCHFSMLCWAHPPSGLSFQPASNSRCVLRELISNSRN</sequence>
<accession>A0A3S5CIG8</accession>
<evidence type="ECO:0000313" key="1">
    <source>
        <dbReference type="EMBL" id="VEL10910.1"/>
    </source>
</evidence>
<gene>
    <name evidence="1" type="ORF">PXEA_LOCUS4350</name>
</gene>
<organism evidence="1 2">
    <name type="scientific">Protopolystoma xenopodis</name>
    <dbReference type="NCBI Taxonomy" id="117903"/>
    <lineage>
        <taxon>Eukaryota</taxon>
        <taxon>Metazoa</taxon>
        <taxon>Spiralia</taxon>
        <taxon>Lophotrochozoa</taxon>
        <taxon>Platyhelminthes</taxon>
        <taxon>Monogenea</taxon>
        <taxon>Polyopisthocotylea</taxon>
        <taxon>Polystomatidea</taxon>
        <taxon>Polystomatidae</taxon>
        <taxon>Protopolystoma</taxon>
    </lineage>
</organism>
<dbReference type="Proteomes" id="UP000784294">
    <property type="component" value="Unassembled WGS sequence"/>
</dbReference>
<dbReference type="EMBL" id="CAAALY010010274">
    <property type="protein sequence ID" value="VEL10910.1"/>
    <property type="molecule type" value="Genomic_DNA"/>
</dbReference>